<evidence type="ECO:0000256" key="4">
    <source>
        <dbReference type="ARBA" id="ARBA00023235"/>
    </source>
</evidence>
<evidence type="ECO:0000313" key="9">
    <source>
        <dbReference type="Proteomes" id="UP000000447"/>
    </source>
</evidence>
<dbReference type="HOGENOM" id="CLU_006493_8_4_0"/>
<dbReference type="RefSeq" id="WP_012642614.1">
    <property type="nucleotide sequence ID" value="NC_011961.1"/>
</dbReference>
<dbReference type="eggNOG" id="COG1169">
    <property type="taxonomic scope" value="Bacteria"/>
</dbReference>
<geneLocation type="plasmid" evidence="9">
    <name>Tros</name>
</geneLocation>
<reference evidence="8 9" key="1">
    <citation type="journal article" date="2009" name="PLoS ONE">
        <title>Complete genome sequence of the aerobic CO-oxidizing thermophile Thermomicrobium roseum.</title>
        <authorList>
            <person name="Wu D."/>
            <person name="Raymond J."/>
            <person name="Wu M."/>
            <person name="Chatterji S."/>
            <person name="Ren Q."/>
            <person name="Graham J.E."/>
            <person name="Bryant D.A."/>
            <person name="Robb F."/>
            <person name="Colman A."/>
            <person name="Tallon L.J."/>
            <person name="Badger J.H."/>
            <person name="Madupu R."/>
            <person name="Ward N.L."/>
            <person name="Eisen J.A."/>
        </authorList>
    </citation>
    <scope>NUCLEOTIDE SEQUENCE [LARGE SCALE GENOMIC DNA]</scope>
    <source>
        <strain evidence="9">ATCC 27502 / DSM 5159 / P-2</strain>
        <plasmid evidence="8">unnamed</plasmid>
    </source>
</reference>
<evidence type="ECO:0000256" key="1">
    <source>
        <dbReference type="ARBA" id="ARBA00000799"/>
    </source>
</evidence>
<dbReference type="PRINTS" id="PR00095">
    <property type="entry name" value="ANTSNTHASEI"/>
</dbReference>
<gene>
    <name evidence="8" type="ordered locus">trd_A0262</name>
</gene>
<feature type="compositionally biased region" description="Basic and acidic residues" evidence="6">
    <location>
        <begin position="293"/>
        <end position="306"/>
    </location>
</feature>
<dbReference type="KEGG" id="tro:trd_A0262"/>
<dbReference type="Gene3D" id="3.60.120.10">
    <property type="entry name" value="Anthranilate synthase"/>
    <property type="match status" value="1"/>
</dbReference>
<feature type="region of interest" description="Disordered" evidence="6">
    <location>
        <begin position="284"/>
        <end position="306"/>
    </location>
</feature>
<protein>
    <recommendedName>
        <fullName evidence="3">isochorismate synthase</fullName>
        <ecNumber evidence="3">5.4.4.2</ecNumber>
    </recommendedName>
    <alternativeName>
        <fullName evidence="5">Isochorismate mutase</fullName>
    </alternativeName>
</protein>
<keyword evidence="4 8" id="KW-0413">Isomerase</keyword>
<evidence type="ECO:0000256" key="5">
    <source>
        <dbReference type="ARBA" id="ARBA00041564"/>
    </source>
</evidence>
<dbReference type="AlphaFoldDB" id="B9L398"/>
<dbReference type="InterPro" id="IPR019999">
    <property type="entry name" value="Anth_synth_I-like"/>
</dbReference>
<dbReference type="SUPFAM" id="SSF56322">
    <property type="entry name" value="ADC synthase"/>
    <property type="match status" value="1"/>
</dbReference>
<dbReference type="Proteomes" id="UP000000447">
    <property type="component" value="Plasmid unnamed"/>
</dbReference>
<dbReference type="GO" id="GO:0008909">
    <property type="term" value="F:isochorismate synthase activity"/>
    <property type="evidence" value="ECO:0007669"/>
    <property type="project" value="UniProtKB-EC"/>
</dbReference>
<evidence type="ECO:0000256" key="2">
    <source>
        <dbReference type="ARBA" id="ARBA00005297"/>
    </source>
</evidence>
<dbReference type="EMBL" id="CP001276">
    <property type="protein sequence ID" value="ACM06627.1"/>
    <property type="molecule type" value="Genomic_DNA"/>
</dbReference>
<dbReference type="InterPro" id="IPR004561">
    <property type="entry name" value="IsoChor_synthase"/>
</dbReference>
<sequence>MSCRVLDAPQATLQELWPLAERQARAHDRPVILSCAEHCEPVDPIALFARAASHLPRVLWLVPEREEALVGLAGQRLPLQSVTSPSLPLPARLAAAWRALAQDALAEGPLPPLAVAGLAFDPADERPDPWWQPFGQGQLLLPRLLYRQQGALACRSVQAAVFPGEREPRALLTWPTSSLPTPSAAPRSVVQHELVRPDDWRRMIQHALAAIAAGDLRKVVLARARELVAADPFPLEQALRELAARYPSCTVFAIGIGETVFLGASPERLARVAHGTVATVALAGSRPRASSPEQDHRAAEELRRSDKDRHEHALVVEAIRSALAPLCTSLSIPEEPVVVSMANVHHLATPISGILHDGASVLDVVARLHPTPAVGGTPREAALAFIRQREPVPRGWYAGALGWIEASGDGEIVVGLRSGLVRSQQARLYAGCGIVADSDSVAEWAEAEAKFRPMLEALAGG</sequence>
<dbReference type="InterPro" id="IPR015890">
    <property type="entry name" value="Chorismate_C"/>
</dbReference>
<accession>B9L398</accession>
<comment type="catalytic activity">
    <reaction evidence="1">
        <text>chorismate = isochorismate</text>
        <dbReference type="Rhea" id="RHEA:18985"/>
        <dbReference type="ChEBI" id="CHEBI:29748"/>
        <dbReference type="ChEBI" id="CHEBI:29780"/>
        <dbReference type="EC" id="5.4.4.2"/>
    </reaction>
</comment>
<dbReference type="OrthoDB" id="9803598at2"/>
<proteinExistence type="inferred from homology"/>
<evidence type="ECO:0000256" key="6">
    <source>
        <dbReference type="SAM" id="MobiDB-lite"/>
    </source>
</evidence>
<comment type="similarity">
    <text evidence="2">Belongs to the isochorismate synthase family.</text>
</comment>
<keyword evidence="9" id="KW-1185">Reference proteome</keyword>
<feature type="domain" description="Chorismate-utilising enzyme C-terminal" evidence="7">
    <location>
        <begin position="198"/>
        <end position="450"/>
    </location>
</feature>
<keyword evidence="8" id="KW-0614">Plasmid</keyword>
<dbReference type="PANTHER" id="PTHR42839:SF2">
    <property type="entry name" value="ISOCHORISMATE SYNTHASE ENTC"/>
    <property type="match status" value="1"/>
</dbReference>
<name>B9L398_THERP</name>
<evidence type="ECO:0000256" key="3">
    <source>
        <dbReference type="ARBA" id="ARBA00012824"/>
    </source>
</evidence>
<organism evidence="8 9">
    <name type="scientific">Thermomicrobium roseum (strain ATCC 27502 / DSM 5159 / P-2)</name>
    <dbReference type="NCBI Taxonomy" id="309801"/>
    <lineage>
        <taxon>Bacteria</taxon>
        <taxon>Pseudomonadati</taxon>
        <taxon>Thermomicrobiota</taxon>
        <taxon>Thermomicrobia</taxon>
        <taxon>Thermomicrobiales</taxon>
        <taxon>Thermomicrobiaceae</taxon>
        <taxon>Thermomicrobium</taxon>
    </lineage>
</organism>
<dbReference type="Pfam" id="PF00425">
    <property type="entry name" value="Chorismate_bind"/>
    <property type="match status" value="1"/>
</dbReference>
<dbReference type="NCBIfam" id="TIGR00543">
    <property type="entry name" value="isochor_syn"/>
    <property type="match status" value="1"/>
</dbReference>
<dbReference type="PANTHER" id="PTHR42839">
    <property type="entry name" value="ISOCHORISMATE SYNTHASE ENTC"/>
    <property type="match status" value="1"/>
</dbReference>
<evidence type="ECO:0000313" key="8">
    <source>
        <dbReference type="EMBL" id="ACM06627.1"/>
    </source>
</evidence>
<dbReference type="InterPro" id="IPR005801">
    <property type="entry name" value="ADC_synthase"/>
</dbReference>
<evidence type="ECO:0000259" key="7">
    <source>
        <dbReference type="Pfam" id="PF00425"/>
    </source>
</evidence>
<dbReference type="EC" id="5.4.4.2" evidence="3"/>